<comment type="subcellular location">
    <subcellularLocation>
        <location evidence="1">Cell membrane</location>
        <topology evidence="1">Multi-pass membrane protein</topology>
    </subcellularLocation>
</comment>
<organism evidence="8 9">
    <name type="scientific">Methanobrevibacter curvatus</name>
    <dbReference type="NCBI Taxonomy" id="49547"/>
    <lineage>
        <taxon>Archaea</taxon>
        <taxon>Methanobacteriati</taxon>
        <taxon>Methanobacteriota</taxon>
        <taxon>Methanomada group</taxon>
        <taxon>Methanobacteria</taxon>
        <taxon>Methanobacteriales</taxon>
        <taxon>Methanobacteriaceae</taxon>
        <taxon>Methanobrevibacter</taxon>
    </lineage>
</organism>
<evidence type="ECO:0000256" key="6">
    <source>
        <dbReference type="SAM" id="Phobius"/>
    </source>
</evidence>
<proteinExistence type="predicted"/>
<dbReference type="Pfam" id="PF01478">
    <property type="entry name" value="Peptidase_A24"/>
    <property type="match status" value="1"/>
</dbReference>
<sequence length="436" mass="51284">MYILIPTIITIIASFAGAIIDIKYKIIPNTLNLFLIVFGLIYYLVLSFFLRNLFYIAVSIASGIIIFLISYIFWRFGLWGGGDLKLFTGIAILLPIYPNLFSNFSIFNFTLSFPQTNFYLFSITILLNSFLLSIPFIFSYLIFIQIKHKNNRFSLKKIGILLNQRLINIKKIKISKISKSILCYLYLIFKKVKIKDIFLSFFILLIFNLFFNLFFNFSVISSYFHEIQFNLDIFFNLSVLFNFHALKYILRMLLMSILMVFISLFRFQIIFQIKNFVKKISHLHYRLNDLKNEMILSPLAIDLNDESKDILSRSDNLILIKNRFIKYRDIKGKNINNFNIKNKKTEDLFNNKAKLSLKNILRNNKNSTWKIKTDLNGLTMNDIVILKELSEKKYIEDNFFIKITISFAPAIFLSIVYSIIFGDLLMLMLKLCMILA</sequence>
<dbReference type="InterPro" id="IPR052218">
    <property type="entry name" value="Preflagellin_Peptidase"/>
</dbReference>
<feature type="transmembrane region" description="Helical" evidence="6">
    <location>
        <begin position="118"/>
        <end position="143"/>
    </location>
</feature>
<keyword evidence="9" id="KW-1185">Reference proteome</keyword>
<keyword evidence="3 6" id="KW-0812">Transmembrane</keyword>
<keyword evidence="2" id="KW-1003">Cell membrane</keyword>
<dbReference type="STRING" id="49547.MBCUR_03750"/>
<gene>
    <name evidence="8" type="ORF">MBCUR_03750</name>
</gene>
<dbReference type="InterPro" id="IPR000045">
    <property type="entry name" value="Prepilin_IV_endopep_pep"/>
</dbReference>
<evidence type="ECO:0000313" key="9">
    <source>
        <dbReference type="Proteomes" id="UP000077245"/>
    </source>
</evidence>
<feature type="transmembrane region" description="Helical" evidence="6">
    <location>
        <begin position="31"/>
        <end position="49"/>
    </location>
</feature>
<dbReference type="Gene3D" id="1.20.120.1220">
    <property type="match status" value="1"/>
</dbReference>
<feature type="transmembrane region" description="Helical" evidence="6">
    <location>
        <begin position="55"/>
        <end position="74"/>
    </location>
</feature>
<dbReference type="PANTHER" id="PTHR36506">
    <property type="entry name" value="PREFLAGELLIN PEPTIDASE"/>
    <property type="match status" value="1"/>
</dbReference>
<feature type="transmembrane region" description="Helical" evidence="6">
    <location>
        <begin position="86"/>
        <end position="106"/>
    </location>
</feature>
<keyword evidence="4 6" id="KW-1133">Transmembrane helix</keyword>
<evidence type="ECO:0000256" key="1">
    <source>
        <dbReference type="ARBA" id="ARBA00004651"/>
    </source>
</evidence>
<dbReference type="OrthoDB" id="65749at2157"/>
<dbReference type="PANTHER" id="PTHR36506:SF1">
    <property type="entry name" value="PREFLAGELLIN PEPTIDASE"/>
    <property type="match status" value="1"/>
</dbReference>
<comment type="caution">
    <text evidence="8">The sequence shown here is derived from an EMBL/GenBank/DDBJ whole genome shotgun (WGS) entry which is preliminary data.</text>
</comment>
<feature type="transmembrane region" description="Helical" evidence="6">
    <location>
        <begin position="6"/>
        <end position="24"/>
    </location>
</feature>
<feature type="domain" description="Prepilin type IV endopeptidase peptidase" evidence="7">
    <location>
        <begin position="8"/>
        <end position="125"/>
    </location>
</feature>
<evidence type="ECO:0000256" key="3">
    <source>
        <dbReference type="ARBA" id="ARBA00022692"/>
    </source>
</evidence>
<evidence type="ECO:0000256" key="4">
    <source>
        <dbReference type="ARBA" id="ARBA00022989"/>
    </source>
</evidence>
<keyword evidence="5 6" id="KW-0472">Membrane</keyword>
<dbReference type="Proteomes" id="UP000077245">
    <property type="component" value="Unassembled WGS sequence"/>
</dbReference>
<dbReference type="PATRIC" id="fig|49547.3.peg.392"/>
<reference evidence="8 9" key="1">
    <citation type="submission" date="2016-04" db="EMBL/GenBank/DDBJ databases">
        <title>Genome sequence of Methanobrevibacter curvatus DSM 11111.</title>
        <authorList>
            <person name="Poehlein A."/>
            <person name="Seedorf H."/>
            <person name="Daniel R."/>
        </authorList>
    </citation>
    <scope>NUCLEOTIDE SEQUENCE [LARGE SCALE GENOMIC DNA]</scope>
    <source>
        <strain evidence="8 9">DSM 11111</strain>
    </source>
</reference>
<evidence type="ECO:0000256" key="5">
    <source>
        <dbReference type="ARBA" id="ARBA00023136"/>
    </source>
</evidence>
<accession>A0A166CQG1</accession>
<dbReference type="AlphaFoldDB" id="A0A166CQG1"/>
<protein>
    <submittedName>
        <fullName evidence="8">Type IV leader peptidase family protein</fullName>
    </submittedName>
</protein>
<evidence type="ECO:0000313" key="8">
    <source>
        <dbReference type="EMBL" id="KZX14763.1"/>
    </source>
</evidence>
<dbReference type="GO" id="GO:0004190">
    <property type="term" value="F:aspartic-type endopeptidase activity"/>
    <property type="evidence" value="ECO:0007669"/>
    <property type="project" value="InterPro"/>
</dbReference>
<name>A0A166CQG1_9EURY</name>
<dbReference type="GO" id="GO:0005886">
    <property type="term" value="C:plasma membrane"/>
    <property type="evidence" value="ECO:0007669"/>
    <property type="project" value="UniProtKB-SubCell"/>
</dbReference>
<feature type="transmembrane region" description="Helical" evidence="6">
    <location>
        <begin position="245"/>
        <end position="265"/>
    </location>
</feature>
<feature type="transmembrane region" description="Helical" evidence="6">
    <location>
        <begin position="399"/>
        <end position="420"/>
    </location>
</feature>
<evidence type="ECO:0000256" key="2">
    <source>
        <dbReference type="ARBA" id="ARBA00022475"/>
    </source>
</evidence>
<evidence type="ECO:0000259" key="7">
    <source>
        <dbReference type="Pfam" id="PF01478"/>
    </source>
</evidence>
<dbReference type="EMBL" id="LWMV01000067">
    <property type="protein sequence ID" value="KZX14763.1"/>
    <property type="molecule type" value="Genomic_DNA"/>
</dbReference>
<feature type="transmembrane region" description="Helical" evidence="6">
    <location>
        <begin position="197"/>
        <end position="225"/>
    </location>
</feature>